<dbReference type="CDD" id="cd06170">
    <property type="entry name" value="LuxR_C_like"/>
    <property type="match status" value="1"/>
</dbReference>
<keyword evidence="1" id="KW-0805">Transcription regulation</keyword>
<keyword evidence="7" id="KW-1185">Reference proteome</keyword>
<dbReference type="Gene3D" id="1.10.10.10">
    <property type="entry name" value="Winged helix-like DNA-binding domain superfamily/Winged helix DNA-binding domain"/>
    <property type="match status" value="1"/>
</dbReference>
<sequence>MKNPAEPASTRRPVHRTVAPSGDPMLAVRFTVPSVPKRLVDRPALLERMTAGVRGPLTLVNGPAGAGKTVLAAQWVTEGLAPPATVWLTVEPGDAPGAFWAYVLEAFHRHGVRLPPEVGRPTRAEGVNQSLLVRLADALAESPEPVVLVLDQVDVARAPEIAEGLHFVLRHAGDGLRLVLTGRTDWLLPLHRYRAADEITEIRNADLRFTGTDAEALLSEHRLEISEAGIRLLVERTKGWAAGLRLCALAMQSSADPEVFVREFAADRTTIADYLLTEVLDTQPPPTQDLLLRASITDRINPELADVLTGRDDADQTLTGLARANAFLEQVDELAWYRLHPLFAEVLRAHLRQRAPGLEPLLRGRAARWFARTGRLTDAVAQAAAAGDWQFAAGRLVDCMAIGRLFTGLETEQLGRTFAAMPTDLTGAAPALVEAACRLADQDLPGCAAGLGRADQYLTDAAGPAARLSRAFVGVLAGRLAHDLAATEQAAADAERLLHEIPPPLLGQHPEIRAMVLAGLGAVELDAGRLDRAESGLTAAVEGCGQPGMEDPLCDSLGSLAMVELLRGRLRQAEEHARRSLAVAERSAHPPERRAGLDHLVLAGVAAEHDDLTTARTHLDLATMAAGPHPEPAAAVEAAVIGSRLSTAEGDWEGALAALHGVGSPAGPSQLSAWTVDELAIAESCAHLAHGDAGAALDVLDAVVSERPEHAVARARALLAAGRSEHAMKVLAELPAEGPVTTTSRAQACLLQAQAAAESGSTEEALLFLREALAVARSEELRRVFVESGPWVGRLLRQNPQLAQAHGWLPAHVLGYLRAGAFEQLPLVVEPLSRRETEVLRKAAQLLSTKEIAAELYLSANTVKTHLKSIYRKLSVTRRSEAVHRARDLGVL</sequence>
<reference evidence="6 7" key="1">
    <citation type="submission" date="2018-01" db="EMBL/GenBank/DDBJ databases">
        <title>Complete genome sequence of Streptomyces lunaelactis MM109T, a Ferroverdin A producer isolated from cave moonmilk deposits.</title>
        <authorList>
            <person name="Naome A."/>
            <person name="Martinet L."/>
            <person name="Maciejewska M."/>
            <person name="Anderssen S."/>
            <person name="Adam D."/>
            <person name="Tenconi E."/>
            <person name="Deflandre B."/>
            <person name="Arguelles-Arias A."/>
            <person name="Calusinska M."/>
            <person name="Copieters W."/>
            <person name="Karim L."/>
            <person name="Hanikenne M."/>
            <person name="Baurain D."/>
            <person name="van Wezel G."/>
            <person name="Smargiasso N."/>
            <person name="de Pauw E."/>
            <person name="Delfosse P."/>
            <person name="Rigali S."/>
        </authorList>
    </citation>
    <scope>NUCLEOTIDE SEQUENCE [LARGE SCALE GENOMIC DNA]</scope>
    <source>
        <strain evidence="6 7">MM109</strain>
    </source>
</reference>
<dbReference type="InterPro" id="IPR011990">
    <property type="entry name" value="TPR-like_helical_dom_sf"/>
</dbReference>
<dbReference type="Pfam" id="PF25873">
    <property type="entry name" value="WHD_MalT"/>
    <property type="match status" value="1"/>
</dbReference>
<dbReference type="Proteomes" id="UP000244201">
    <property type="component" value="Chromosome"/>
</dbReference>
<dbReference type="InterPro" id="IPR003593">
    <property type="entry name" value="AAA+_ATPase"/>
</dbReference>
<keyword evidence="2" id="KW-0238">DNA-binding</keyword>
<proteinExistence type="predicted"/>
<dbReference type="InterPro" id="IPR059106">
    <property type="entry name" value="WHD_MalT"/>
</dbReference>
<dbReference type="InterPro" id="IPR036388">
    <property type="entry name" value="WH-like_DNA-bd_sf"/>
</dbReference>
<dbReference type="GO" id="GO:0016887">
    <property type="term" value="F:ATP hydrolysis activity"/>
    <property type="evidence" value="ECO:0007669"/>
    <property type="project" value="InterPro"/>
</dbReference>
<gene>
    <name evidence="6" type="ORF">SLUN_02220</name>
</gene>
<dbReference type="InterPro" id="IPR019734">
    <property type="entry name" value="TPR_rpt"/>
</dbReference>
<evidence type="ECO:0000256" key="3">
    <source>
        <dbReference type="ARBA" id="ARBA00023163"/>
    </source>
</evidence>
<organism evidence="6 7">
    <name type="scientific">Streptomyces lunaelactis</name>
    <dbReference type="NCBI Taxonomy" id="1535768"/>
    <lineage>
        <taxon>Bacteria</taxon>
        <taxon>Bacillati</taxon>
        <taxon>Actinomycetota</taxon>
        <taxon>Actinomycetes</taxon>
        <taxon>Kitasatosporales</taxon>
        <taxon>Streptomycetaceae</taxon>
        <taxon>Streptomyces</taxon>
    </lineage>
</organism>
<dbReference type="InterPro" id="IPR041617">
    <property type="entry name" value="TPR_MalT"/>
</dbReference>
<dbReference type="AlphaFoldDB" id="A0A2R4TDF6"/>
<dbReference type="GO" id="GO:0006355">
    <property type="term" value="P:regulation of DNA-templated transcription"/>
    <property type="evidence" value="ECO:0007669"/>
    <property type="project" value="InterPro"/>
</dbReference>
<evidence type="ECO:0000256" key="4">
    <source>
        <dbReference type="SAM" id="MobiDB-lite"/>
    </source>
</evidence>
<feature type="domain" description="HTH luxR-type" evidence="5">
    <location>
        <begin position="830"/>
        <end position="890"/>
    </location>
</feature>
<dbReference type="SUPFAM" id="SSF46894">
    <property type="entry name" value="C-terminal effector domain of the bipartite response regulators"/>
    <property type="match status" value="1"/>
</dbReference>
<dbReference type="Pfam" id="PF00196">
    <property type="entry name" value="GerE"/>
    <property type="match status" value="1"/>
</dbReference>
<evidence type="ECO:0000259" key="5">
    <source>
        <dbReference type="PROSITE" id="PS50043"/>
    </source>
</evidence>
<evidence type="ECO:0000313" key="7">
    <source>
        <dbReference type="Proteomes" id="UP000244201"/>
    </source>
</evidence>
<evidence type="ECO:0000256" key="2">
    <source>
        <dbReference type="ARBA" id="ARBA00023125"/>
    </source>
</evidence>
<dbReference type="Gene3D" id="3.40.50.300">
    <property type="entry name" value="P-loop containing nucleotide triphosphate hydrolases"/>
    <property type="match status" value="1"/>
</dbReference>
<name>A0A2R4TDF6_9ACTN</name>
<evidence type="ECO:0000256" key="1">
    <source>
        <dbReference type="ARBA" id="ARBA00023015"/>
    </source>
</evidence>
<dbReference type="SMART" id="SM00421">
    <property type="entry name" value="HTH_LUXR"/>
    <property type="match status" value="1"/>
</dbReference>
<dbReference type="Pfam" id="PF13401">
    <property type="entry name" value="AAA_22"/>
    <property type="match status" value="1"/>
</dbReference>
<dbReference type="InterPro" id="IPR049945">
    <property type="entry name" value="AAA_22"/>
</dbReference>
<feature type="region of interest" description="Disordered" evidence="4">
    <location>
        <begin position="1"/>
        <end position="20"/>
    </location>
</feature>
<dbReference type="GO" id="GO:0003677">
    <property type="term" value="F:DNA binding"/>
    <property type="evidence" value="ECO:0007669"/>
    <property type="project" value="UniProtKB-KW"/>
</dbReference>
<evidence type="ECO:0000313" key="6">
    <source>
        <dbReference type="EMBL" id="AVZ77166.1"/>
    </source>
</evidence>
<protein>
    <submittedName>
        <fullName evidence="6">Transcriptional regulator</fullName>
    </submittedName>
</protein>
<dbReference type="KEGG" id="slk:SLUN_02220"/>
<dbReference type="PANTHER" id="PTHR44688:SF16">
    <property type="entry name" value="DNA-BINDING TRANSCRIPTIONAL ACTIVATOR DEVR_DOSR"/>
    <property type="match status" value="1"/>
</dbReference>
<accession>A0A2R4TDF6</accession>
<dbReference type="EMBL" id="CP026304">
    <property type="protein sequence ID" value="AVZ77166.1"/>
    <property type="molecule type" value="Genomic_DNA"/>
</dbReference>
<dbReference type="SMART" id="SM00028">
    <property type="entry name" value="TPR"/>
    <property type="match status" value="2"/>
</dbReference>
<dbReference type="OrthoDB" id="134985at2"/>
<dbReference type="SMART" id="SM00382">
    <property type="entry name" value="AAA"/>
    <property type="match status" value="1"/>
</dbReference>
<dbReference type="SUPFAM" id="SSF48452">
    <property type="entry name" value="TPR-like"/>
    <property type="match status" value="1"/>
</dbReference>
<dbReference type="PRINTS" id="PR00038">
    <property type="entry name" value="HTHLUXR"/>
</dbReference>
<dbReference type="PANTHER" id="PTHR44688">
    <property type="entry name" value="DNA-BINDING TRANSCRIPTIONAL ACTIVATOR DEVR_DOSR"/>
    <property type="match status" value="1"/>
</dbReference>
<dbReference type="InterPro" id="IPR027417">
    <property type="entry name" value="P-loop_NTPase"/>
</dbReference>
<keyword evidence="3" id="KW-0804">Transcription</keyword>
<dbReference type="Pfam" id="PF17874">
    <property type="entry name" value="TPR_MalT"/>
    <property type="match status" value="1"/>
</dbReference>
<dbReference type="Gene3D" id="1.25.40.10">
    <property type="entry name" value="Tetratricopeptide repeat domain"/>
    <property type="match status" value="1"/>
</dbReference>
<dbReference type="InterPro" id="IPR000792">
    <property type="entry name" value="Tscrpt_reg_LuxR_C"/>
</dbReference>
<dbReference type="InterPro" id="IPR016032">
    <property type="entry name" value="Sig_transdc_resp-reg_C-effctor"/>
</dbReference>
<dbReference type="PROSITE" id="PS50043">
    <property type="entry name" value="HTH_LUXR_2"/>
    <property type="match status" value="1"/>
</dbReference>
<dbReference type="SUPFAM" id="SSF52540">
    <property type="entry name" value="P-loop containing nucleoside triphosphate hydrolases"/>
    <property type="match status" value="1"/>
</dbReference>